<evidence type="ECO:0000256" key="3">
    <source>
        <dbReference type="ARBA" id="ARBA00001971"/>
    </source>
</evidence>
<protein>
    <recommendedName>
        <fullName evidence="8">Prostacyclin synthase</fullName>
        <ecNumber evidence="7">4.2.1.152</ecNumber>
        <ecNumber evidence="6">5.3.99.4</ecNumber>
    </recommendedName>
    <alternativeName>
        <fullName evidence="25">Hydroperoxy icosatetraenoate dehydratase</fullName>
    </alternativeName>
    <alternativeName>
        <fullName evidence="24">Prostaglandin I2 synthase</fullName>
    </alternativeName>
</protein>
<keyword evidence="22" id="KW-0413">Isomerase</keyword>
<comment type="subcellular location">
    <subcellularLocation>
        <location evidence="4">Endoplasmic reticulum membrane</location>
        <topology evidence="4">Single-pass membrane protein</topology>
    </subcellularLocation>
</comment>
<feature type="binding site" evidence="29">
    <location>
        <position position="265"/>
    </location>
    <ligand>
        <name>substrate</name>
    </ligand>
</feature>
<evidence type="ECO:0000313" key="30">
    <source>
        <dbReference type="Ensembl" id="ENSSSUP00005034682.1"/>
    </source>
</evidence>
<evidence type="ECO:0000256" key="26">
    <source>
        <dbReference type="ARBA" id="ARBA00045141"/>
    </source>
</evidence>
<organism evidence="30 31">
    <name type="scientific">Suricata suricatta</name>
    <name type="common">Meerkat</name>
    <dbReference type="NCBI Taxonomy" id="37032"/>
    <lineage>
        <taxon>Eukaryota</taxon>
        <taxon>Metazoa</taxon>
        <taxon>Chordata</taxon>
        <taxon>Craniata</taxon>
        <taxon>Vertebrata</taxon>
        <taxon>Euteleostomi</taxon>
        <taxon>Mammalia</taxon>
        <taxon>Eutheria</taxon>
        <taxon>Laurasiatheria</taxon>
        <taxon>Carnivora</taxon>
        <taxon>Feliformia</taxon>
        <taxon>Herpestidae</taxon>
        <taxon>Suricata</taxon>
    </lineage>
</organism>
<dbReference type="InterPro" id="IPR002403">
    <property type="entry name" value="Cyt_P450_E_grp-IV"/>
</dbReference>
<dbReference type="EC" id="4.2.1.152" evidence="7"/>
<evidence type="ECO:0000256" key="22">
    <source>
        <dbReference type="ARBA" id="ARBA00023235"/>
    </source>
</evidence>
<dbReference type="PANTHER" id="PTHR24306:SF4">
    <property type="entry name" value="PROSTACYCLIN SYNTHASE"/>
    <property type="match status" value="1"/>
</dbReference>
<evidence type="ECO:0000256" key="2">
    <source>
        <dbReference type="ARBA" id="ARBA00001719"/>
    </source>
</evidence>
<reference evidence="30" key="3">
    <citation type="submission" date="2025-09" db="UniProtKB">
        <authorList>
            <consortium name="Ensembl"/>
        </authorList>
    </citation>
    <scope>IDENTIFICATION</scope>
</reference>
<evidence type="ECO:0000256" key="9">
    <source>
        <dbReference type="ARBA" id="ARBA00022501"/>
    </source>
</evidence>
<feature type="binding site" evidence="29">
    <location>
        <position position="84"/>
    </location>
    <ligand>
        <name>substrate</name>
    </ligand>
</feature>
<proteinExistence type="inferred from homology"/>
<keyword evidence="11" id="KW-0643">Prostaglandin biosynthesis</keyword>
<evidence type="ECO:0000256" key="15">
    <source>
        <dbReference type="ARBA" id="ARBA00022824"/>
    </source>
</evidence>
<evidence type="ECO:0000256" key="16">
    <source>
        <dbReference type="ARBA" id="ARBA00022832"/>
    </source>
</evidence>
<name>A0A673VLI5_SURSU</name>
<comment type="catalytic activity">
    <reaction evidence="1">
        <text>prostaglandin H2 = prostaglandin I2</text>
        <dbReference type="Rhea" id="RHEA:23580"/>
        <dbReference type="ChEBI" id="CHEBI:57403"/>
        <dbReference type="ChEBI" id="CHEBI:57405"/>
        <dbReference type="EC" id="5.3.99.4"/>
    </reaction>
    <physiologicalReaction direction="left-to-right" evidence="1">
        <dbReference type="Rhea" id="RHEA:23581"/>
    </physiologicalReaction>
</comment>
<keyword evidence="17" id="KW-1133">Transmembrane helix</keyword>
<keyword evidence="12 27" id="KW-0349">Heme</keyword>
<accession>A0A673VLI5</accession>
<evidence type="ECO:0000256" key="8">
    <source>
        <dbReference type="ARBA" id="ARBA00017409"/>
    </source>
</evidence>
<evidence type="ECO:0000256" key="17">
    <source>
        <dbReference type="ARBA" id="ARBA00022989"/>
    </source>
</evidence>
<evidence type="ECO:0000256" key="27">
    <source>
        <dbReference type="PIRNR" id="PIRNR000047"/>
    </source>
</evidence>
<evidence type="ECO:0000256" key="28">
    <source>
        <dbReference type="PIRSR" id="PIRSR000047-1"/>
    </source>
</evidence>
<dbReference type="FunFam" id="1.10.630.10:FF:000025">
    <property type="entry name" value="Prostaglandin I2 (prostacyclin) synthase"/>
    <property type="match status" value="1"/>
</dbReference>
<evidence type="ECO:0000256" key="6">
    <source>
        <dbReference type="ARBA" id="ARBA00012204"/>
    </source>
</evidence>
<dbReference type="InterPro" id="IPR001128">
    <property type="entry name" value="Cyt_P450"/>
</dbReference>
<comment type="cofactor">
    <cofactor evidence="3 27 28">
        <name>heme</name>
        <dbReference type="ChEBI" id="CHEBI:30413"/>
    </cofactor>
</comment>
<dbReference type="Ensembl" id="ENSSSUT00005039520.1">
    <property type="protein sequence ID" value="ENSSSUP00005034682.1"/>
    <property type="gene ID" value="ENSSSUG00005022266.1"/>
</dbReference>
<evidence type="ECO:0000256" key="20">
    <source>
        <dbReference type="ARBA" id="ARBA00023136"/>
    </source>
</evidence>
<evidence type="ECO:0000313" key="31">
    <source>
        <dbReference type="Proteomes" id="UP000472268"/>
    </source>
</evidence>
<dbReference type="Gene3D" id="1.10.630.10">
    <property type="entry name" value="Cytochrome P450"/>
    <property type="match status" value="1"/>
</dbReference>
<feature type="binding site" evidence="29">
    <location>
        <position position="360"/>
    </location>
    <ligand>
        <name>substrate</name>
    </ligand>
</feature>
<dbReference type="EC" id="5.3.99.4" evidence="6"/>
<keyword evidence="13" id="KW-0812">Transmembrane</keyword>
<evidence type="ECO:0000256" key="25">
    <source>
        <dbReference type="ARBA" id="ARBA00033404"/>
    </source>
</evidence>
<gene>
    <name evidence="30" type="primary">PTGIS</name>
</gene>
<evidence type="ECO:0000256" key="12">
    <source>
        <dbReference type="ARBA" id="ARBA00022617"/>
    </source>
</evidence>
<evidence type="ECO:0000256" key="5">
    <source>
        <dbReference type="ARBA" id="ARBA00010617"/>
    </source>
</evidence>
<comment type="similarity">
    <text evidence="5 27">Belongs to the cytochrome P450 family.</text>
</comment>
<dbReference type="GO" id="GO:0005789">
    <property type="term" value="C:endoplasmic reticulum membrane"/>
    <property type="evidence" value="ECO:0007669"/>
    <property type="project" value="UniProtKB-SubCell"/>
</dbReference>
<dbReference type="GO" id="GO:0004497">
    <property type="term" value="F:monooxygenase activity"/>
    <property type="evidence" value="ECO:0007669"/>
    <property type="project" value="InterPro"/>
</dbReference>
<dbReference type="Pfam" id="PF00067">
    <property type="entry name" value="p450"/>
    <property type="match status" value="1"/>
</dbReference>
<comment type="function">
    <text evidence="26">Catalyzes the biosynthesis and metabolism of eicosanoids. Catalyzes the isomerization of prostaglandin H2 to prostacyclin (= prostaglandin I2), a potent mediator of vasodilation and inhibitor of platelet aggregation. Additionally, displays dehydratase activity, toward hydroperoxyeicosatetraenoates (HPETEs), especially toward (15S)-hydroperoxy-(5Z,8Z,11Z,13E)-eicosatetraenoate (15(S)-HPETE).</text>
</comment>
<keyword evidence="9" id="KW-0644">Prostaglandin metabolism</keyword>
<comment type="catalytic activity">
    <reaction evidence="2">
        <text>a hydroperoxyeicosatetraenoate = an oxoeicosatetraenoate + H2O</text>
        <dbReference type="Rhea" id="RHEA:55556"/>
        <dbReference type="ChEBI" id="CHEBI:15377"/>
        <dbReference type="ChEBI" id="CHEBI:59720"/>
        <dbReference type="ChEBI" id="CHEBI:131859"/>
        <dbReference type="EC" id="4.2.1.152"/>
    </reaction>
    <physiologicalReaction direction="left-to-right" evidence="2">
        <dbReference type="Rhea" id="RHEA:55557"/>
    </physiologicalReaction>
</comment>
<evidence type="ECO:0000256" key="18">
    <source>
        <dbReference type="ARBA" id="ARBA00023004"/>
    </source>
</evidence>
<evidence type="ECO:0000256" key="1">
    <source>
        <dbReference type="ARBA" id="ARBA00000463"/>
    </source>
</evidence>
<sequence length="474" mass="53514">MRADERTLSVRRQCLVQGGPLAADRSCPIYSPSLLASSLLTLPQVLLGGRYVTVLLDPHSYDTVVWEPRARLDFHAYAVFLMERIFDLQLPHYSPSDEKAKMKPTLLHKDLQVLTEAMYTNLRTVLLGDTTEADGGWHEMGLLDFSYNFLLRAGYLTLYGVEASPGTDQSRAQDRAHSADVFHTFRQLDLLLPKLARGSLSVADKDRACRVKGHLWKLLSPARLAARAHRSRWLESYLLHLEELGVPETMRARAMVLQLWATQGNMGPAAFWLLLFLLKNPGALAAVRGELEQLLSGAEEPVSQMTTLPQKLLDSMPVLDSVLSESLRLTAAPFITREVVVDLAMPMADGREFSLRRGDRLLLFPFLSPQRDPEIYTDPEVFKYNRFLNSDGSEKKDFYKDGKRLKHYSMPWGAGHNQCLGKAYAISSIKQFVFLVLVHFDLELMNPDVEIPEFDLSRRLCPGEGNKGTLRRGE</sequence>
<dbReference type="Proteomes" id="UP000472268">
    <property type="component" value="Chromosome 12"/>
</dbReference>
<feature type="binding site" evidence="29">
    <location>
        <position position="90"/>
    </location>
    <ligand>
        <name>substrate</name>
    </ligand>
</feature>
<keyword evidence="10" id="KW-0444">Lipid biosynthesis</keyword>
<dbReference type="PRINTS" id="PR00465">
    <property type="entry name" value="EP450IV"/>
</dbReference>
<dbReference type="GO" id="GO:0001516">
    <property type="term" value="P:prostaglandin biosynthetic process"/>
    <property type="evidence" value="ECO:0007669"/>
    <property type="project" value="UniProtKB-KW"/>
</dbReference>
<dbReference type="GO" id="GO:0016705">
    <property type="term" value="F:oxidoreductase activity, acting on paired donors, with incorporation or reduction of molecular oxygen"/>
    <property type="evidence" value="ECO:0007669"/>
    <property type="project" value="InterPro"/>
</dbReference>
<evidence type="ECO:0000256" key="21">
    <source>
        <dbReference type="ARBA" id="ARBA00023160"/>
    </source>
</evidence>
<reference evidence="30 31" key="1">
    <citation type="submission" date="2019-05" db="EMBL/GenBank/DDBJ databases">
        <title>A Chromosome-scale Meerkat (S. suricatta) Genome Assembly.</title>
        <authorList>
            <person name="Dudchenko O."/>
            <person name="Lieberman Aiden E."/>
            <person name="Tung J."/>
            <person name="Barreiro L.B."/>
            <person name="Clutton-Brock T.H."/>
        </authorList>
    </citation>
    <scope>NUCLEOTIDE SEQUENCE [LARGE SCALE GENOMIC DNA]</scope>
</reference>
<dbReference type="GO" id="GO:0008116">
    <property type="term" value="F:prostaglandin-I synthase activity"/>
    <property type="evidence" value="ECO:0007669"/>
    <property type="project" value="UniProtKB-EC"/>
</dbReference>
<dbReference type="PANTHER" id="PTHR24306">
    <property type="match status" value="1"/>
</dbReference>
<keyword evidence="18 27" id="KW-0408">Iron</keyword>
<dbReference type="InterPro" id="IPR036396">
    <property type="entry name" value="Cyt_P450_sf"/>
</dbReference>
<keyword evidence="20 27" id="KW-0472">Membrane</keyword>
<keyword evidence="14 27" id="KW-0479">Metal-binding</keyword>
<dbReference type="SUPFAM" id="SSF48264">
    <property type="entry name" value="Cytochrome P450"/>
    <property type="match status" value="1"/>
</dbReference>
<evidence type="ECO:0000256" key="24">
    <source>
        <dbReference type="ARBA" id="ARBA00031205"/>
    </source>
</evidence>
<evidence type="ECO:0000256" key="10">
    <source>
        <dbReference type="ARBA" id="ARBA00022516"/>
    </source>
</evidence>
<evidence type="ECO:0000256" key="23">
    <source>
        <dbReference type="ARBA" id="ARBA00023239"/>
    </source>
</evidence>
<evidence type="ECO:0000256" key="13">
    <source>
        <dbReference type="ARBA" id="ARBA00022692"/>
    </source>
</evidence>
<dbReference type="GO" id="GO:0005506">
    <property type="term" value="F:iron ion binding"/>
    <property type="evidence" value="ECO:0007669"/>
    <property type="project" value="InterPro"/>
</dbReference>
<keyword evidence="16" id="KW-0276">Fatty acid metabolism</keyword>
<feature type="binding site" description="axial binding residue" evidence="28">
    <location>
        <position position="419"/>
    </location>
    <ligand>
        <name>heme</name>
        <dbReference type="ChEBI" id="CHEBI:30413"/>
    </ligand>
    <ligandPart>
        <name>Fe</name>
        <dbReference type="ChEBI" id="CHEBI:18248"/>
    </ligandPart>
</feature>
<keyword evidence="21" id="KW-0275">Fatty acid biosynthesis</keyword>
<dbReference type="InterPro" id="IPR024204">
    <property type="entry name" value="Cyt_P450_CYP7A1-type"/>
</dbReference>
<keyword evidence="15 27" id="KW-0256">Endoplasmic reticulum</keyword>
<keyword evidence="31" id="KW-1185">Reference proteome</keyword>
<evidence type="ECO:0000256" key="7">
    <source>
        <dbReference type="ARBA" id="ARBA00013084"/>
    </source>
</evidence>
<dbReference type="GO" id="GO:0020037">
    <property type="term" value="F:heme binding"/>
    <property type="evidence" value="ECO:0007669"/>
    <property type="project" value="InterPro"/>
</dbReference>
<evidence type="ECO:0000256" key="14">
    <source>
        <dbReference type="ARBA" id="ARBA00022723"/>
    </source>
</evidence>
<keyword evidence="23" id="KW-0456">Lyase</keyword>
<evidence type="ECO:0000256" key="19">
    <source>
        <dbReference type="ARBA" id="ARBA00023098"/>
    </source>
</evidence>
<dbReference type="AlphaFoldDB" id="A0A673VLI5"/>
<reference evidence="30" key="2">
    <citation type="submission" date="2025-08" db="UniProtKB">
        <authorList>
            <consortium name="Ensembl"/>
        </authorList>
    </citation>
    <scope>IDENTIFICATION</scope>
</reference>
<keyword evidence="19" id="KW-0443">Lipid metabolism</keyword>
<dbReference type="GO" id="GO:0106256">
    <property type="term" value="F:hydroperoxy icosatetraenoate dehydratase activity"/>
    <property type="evidence" value="ECO:0007669"/>
    <property type="project" value="UniProtKB-EC"/>
</dbReference>
<dbReference type="PIRSF" id="PIRSF000047">
    <property type="entry name" value="Cytochrome_CYPVIIA1"/>
    <property type="match status" value="1"/>
</dbReference>
<evidence type="ECO:0000256" key="11">
    <source>
        <dbReference type="ARBA" id="ARBA00022585"/>
    </source>
</evidence>
<evidence type="ECO:0000256" key="29">
    <source>
        <dbReference type="PIRSR" id="PIRSR000047-2"/>
    </source>
</evidence>
<evidence type="ECO:0000256" key="4">
    <source>
        <dbReference type="ARBA" id="ARBA00004389"/>
    </source>
</evidence>